<feature type="domain" description="E3 ubiquitin-protein ligase UBR1-like winged-helix" evidence="2">
    <location>
        <begin position="75"/>
        <end position="117"/>
    </location>
</feature>
<dbReference type="InterPro" id="IPR055194">
    <property type="entry name" value="UBR1-like_WH"/>
</dbReference>
<comment type="caution">
    <text evidence="3">The sequence shown here is derived from an EMBL/GenBank/DDBJ whole genome shotgun (WGS) entry which is preliminary data.</text>
</comment>
<dbReference type="GO" id="GO:0000151">
    <property type="term" value="C:ubiquitin ligase complex"/>
    <property type="evidence" value="ECO:0007669"/>
    <property type="project" value="TreeGrafter"/>
</dbReference>
<dbReference type="GO" id="GO:0061630">
    <property type="term" value="F:ubiquitin protein ligase activity"/>
    <property type="evidence" value="ECO:0007669"/>
    <property type="project" value="UniProtKB-UniRule"/>
</dbReference>
<dbReference type="EC" id="2.3.2.27" evidence="1"/>
<keyword evidence="1" id="KW-0479">Metal-binding</keyword>
<dbReference type="VEuPathDB" id="VectorBase:LOC119178514"/>
<dbReference type="PANTHER" id="PTHR21497:SF39">
    <property type="entry name" value="E3 UBIQUITIN-PROTEIN LIGASE UBR3"/>
    <property type="match status" value="1"/>
</dbReference>
<dbReference type="Proteomes" id="UP000821866">
    <property type="component" value="Chromosome 9"/>
</dbReference>
<accession>A0A9J6D6C7</accession>
<dbReference type="GO" id="GO:0008270">
    <property type="term" value="F:zinc ion binding"/>
    <property type="evidence" value="ECO:0007669"/>
    <property type="project" value="UniProtKB-UniRule"/>
</dbReference>
<reference evidence="3" key="2">
    <citation type="submission" date="2021-09" db="EMBL/GenBank/DDBJ databases">
        <authorList>
            <person name="Jia N."/>
            <person name="Wang J."/>
            <person name="Shi W."/>
            <person name="Du L."/>
            <person name="Sun Y."/>
            <person name="Zhan W."/>
            <person name="Jiang J."/>
            <person name="Wang Q."/>
            <person name="Zhang B."/>
            <person name="Ji P."/>
            <person name="Sakyi L.B."/>
            <person name="Cui X."/>
            <person name="Yuan T."/>
            <person name="Jiang B."/>
            <person name="Yang W."/>
            <person name="Lam T.T.-Y."/>
            <person name="Chang Q."/>
            <person name="Ding S."/>
            <person name="Wang X."/>
            <person name="Zhu J."/>
            <person name="Ruan X."/>
            <person name="Zhao L."/>
            <person name="Wei J."/>
            <person name="Que T."/>
            <person name="Du C."/>
            <person name="Cheng J."/>
            <person name="Dai P."/>
            <person name="Han X."/>
            <person name="Huang E."/>
            <person name="Gao Y."/>
            <person name="Liu J."/>
            <person name="Shao H."/>
            <person name="Ye R."/>
            <person name="Li L."/>
            <person name="Wei W."/>
            <person name="Wang X."/>
            <person name="Wang C."/>
            <person name="Huo Q."/>
            <person name="Li W."/>
            <person name="Guo W."/>
            <person name="Chen H."/>
            <person name="Chen S."/>
            <person name="Zhou L."/>
            <person name="Zhou L."/>
            <person name="Ni X."/>
            <person name="Tian J."/>
            <person name="Zhou Y."/>
            <person name="Sheng Y."/>
            <person name="Liu T."/>
            <person name="Pan Y."/>
            <person name="Xia L."/>
            <person name="Li J."/>
            <person name="Zhao F."/>
            <person name="Cao W."/>
        </authorList>
    </citation>
    <scope>NUCLEOTIDE SEQUENCE</scope>
    <source>
        <strain evidence="3">Rmic-2018</strain>
        <tissue evidence="3">Larvae</tissue>
    </source>
</reference>
<evidence type="ECO:0000313" key="4">
    <source>
        <dbReference type="Proteomes" id="UP000821866"/>
    </source>
</evidence>
<reference evidence="3" key="1">
    <citation type="journal article" date="2020" name="Cell">
        <title>Large-Scale Comparative Analyses of Tick Genomes Elucidate Their Genetic Diversity and Vector Capacities.</title>
        <authorList>
            <consortium name="Tick Genome and Microbiome Consortium (TIGMIC)"/>
            <person name="Jia N."/>
            <person name="Wang J."/>
            <person name="Shi W."/>
            <person name="Du L."/>
            <person name="Sun Y."/>
            <person name="Zhan W."/>
            <person name="Jiang J.F."/>
            <person name="Wang Q."/>
            <person name="Zhang B."/>
            <person name="Ji P."/>
            <person name="Bell-Sakyi L."/>
            <person name="Cui X.M."/>
            <person name="Yuan T.T."/>
            <person name="Jiang B.G."/>
            <person name="Yang W.F."/>
            <person name="Lam T.T."/>
            <person name="Chang Q.C."/>
            <person name="Ding S.J."/>
            <person name="Wang X.J."/>
            <person name="Zhu J.G."/>
            <person name="Ruan X.D."/>
            <person name="Zhao L."/>
            <person name="Wei J.T."/>
            <person name="Ye R.Z."/>
            <person name="Que T.C."/>
            <person name="Du C.H."/>
            <person name="Zhou Y.H."/>
            <person name="Cheng J.X."/>
            <person name="Dai P.F."/>
            <person name="Guo W.B."/>
            <person name="Han X.H."/>
            <person name="Huang E.J."/>
            <person name="Li L.F."/>
            <person name="Wei W."/>
            <person name="Gao Y.C."/>
            <person name="Liu J.Z."/>
            <person name="Shao H.Z."/>
            <person name="Wang X."/>
            <person name="Wang C.C."/>
            <person name="Yang T.C."/>
            <person name="Huo Q.B."/>
            <person name="Li W."/>
            <person name="Chen H.Y."/>
            <person name="Chen S.E."/>
            <person name="Zhou L.G."/>
            <person name="Ni X.B."/>
            <person name="Tian J.H."/>
            <person name="Sheng Y."/>
            <person name="Liu T."/>
            <person name="Pan Y.S."/>
            <person name="Xia L.Y."/>
            <person name="Li J."/>
            <person name="Zhao F."/>
            <person name="Cao W.C."/>
        </authorList>
    </citation>
    <scope>NUCLEOTIDE SEQUENCE</scope>
    <source>
        <strain evidence="3">Rmic-2018</strain>
    </source>
</reference>
<dbReference type="PANTHER" id="PTHR21497">
    <property type="entry name" value="UBIQUITIN LIGASE E3 ALPHA-RELATED"/>
    <property type="match status" value="1"/>
</dbReference>
<dbReference type="GO" id="GO:0016567">
    <property type="term" value="P:protein ubiquitination"/>
    <property type="evidence" value="ECO:0007669"/>
    <property type="project" value="UniProtKB-UniRule"/>
</dbReference>
<keyword evidence="1" id="KW-0808">Transferase</keyword>
<gene>
    <name evidence="3" type="ORF">HPB51_018893</name>
</gene>
<organism evidence="3 4">
    <name type="scientific">Rhipicephalus microplus</name>
    <name type="common">Cattle tick</name>
    <name type="synonym">Boophilus microplus</name>
    <dbReference type="NCBI Taxonomy" id="6941"/>
    <lineage>
        <taxon>Eukaryota</taxon>
        <taxon>Metazoa</taxon>
        <taxon>Ecdysozoa</taxon>
        <taxon>Arthropoda</taxon>
        <taxon>Chelicerata</taxon>
        <taxon>Arachnida</taxon>
        <taxon>Acari</taxon>
        <taxon>Parasitiformes</taxon>
        <taxon>Ixodida</taxon>
        <taxon>Ixodoidea</taxon>
        <taxon>Ixodidae</taxon>
        <taxon>Rhipicephalinae</taxon>
        <taxon>Rhipicephalus</taxon>
        <taxon>Boophilus</taxon>
    </lineage>
</organism>
<sequence length="120" mass="13543">MLSAFLLPIRFHVWEWLSLSPNRTNSFLEPDKVLPMLEAALTFLAMLFSVRTNLGANTLFAATSLTMCMSEAEVTRQEMVSLLCMGDRTHSQLMDLLPEKCGTSAHSRDFEAFLEEVRAL</sequence>
<dbReference type="InterPro" id="IPR039164">
    <property type="entry name" value="UBR1-like"/>
</dbReference>
<keyword evidence="1" id="KW-0833">Ubl conjugation pathway</keyword>
<keyword evidence="1" id="KW-0863">Zinc-finger</keyword>
<evidence type="ECO:0000259" key="2">
    <source>
        <dbReference type="Pfam" id="PF22960"/>
    </source>
</evidence>
<protein>
    <recommendedName>
        <fullName evidence="1">E3 ubiquitin-protein ligase</fullName>
        <ecNumber evidence="1">2.3.2.27</ecNumber>
    </recommendedName>
</protein>
<comment type="function">
    <text evidence="1">Ubiquitin ligase protein which is a component of the N-end rule pathway. Recognizes and binds to proteins bearing specific N-terminal residues that are destabilizing according to the N-end rule, leading to their ubiquitination and subsequent degradation.</text>
</comment>
<proteinExistence type="inferred from homology"/>
<comment type="catalytic activity">
    <reaction evidence="1">
        <text>S-ubiquitinyl-[E2 ubiquitin-conjugating enzyme]-L-cysteine + [acceptor protein]-L-lysine = [E2 ubiquitin-conjugating enzyme]-L-cysteine + N(6)-ubiquitinyl-[acceptor protein]-L-lysine.</text>
        <dbReference type="EC" id="2.3.2.27"/>
    </reaction>
</comment>
<dbReference type="AlphaFoldDB" id="A0A9J6D6C7"/>
<dbReference type="GO" id="GO:0071596">
    <property type="term" value="P:ubiquitin-dependent protein catabolic process via the N-end rule pathway"/>
    <property type="evidence" value="ECO:0007669"/>
    <property type="project" value="UniProtKB-UniRule"/>
</dbReference>
<comment type="pathway">
    <text evidence="1">Protein modification; protein ubiquitination.</text>
</comment>
<comment type="similarity">
    <text evidence="1">Belongs to the E3 ubiquitin-protein ligase UBR1-like family.</text>
</comment>
<keyword evidence="4" id="KW-1185">Reference proteome</keyword>
<dbReference type="GO" id="GO:0005737">
    <property type="term" value="C:cytoplasm"/>
    <property type="evidence" value="ECO:0007669"/>
    <property type="project" value="TreeGrafter"/>
</dbReference>
<dbReference type="EMBL" id="JABSTU010000011">
    <property type="protein sequence ID" value="KAH8009625.1"/>
    <property type="molecule type" value="Genomic_DNA"/>
</dbReference>
<evidence type="ECO:0000256" key="1">
    <source>
        <dbReference type="RuleBase" id="RU366018"/>
    </source>
</evidence>
<keyword evidence="1" id="KW-0862">Zinc</keyword>
<name>A0A9J6D6C7_RHIMP</name>
<evidence type="ECO:0000313" key="3">
    <source>
        <dbReference type="EMBL" id="KAH8009625.1"/>
    </source>
</evidence>
<dbReference type="Pfam" id="PF22960">
    <property type="entry name" value="WHD_UBR1"/>
    <property type="match status" value="1"/>
</dbReference>